<reference evidence="2 3" key="1">
    <citation type="journal article" date="2015" name="Genome Announc.">
        <title>Complete Genome Sequence of Spiroplasma kunkelii Strain CR2-3x, Causal Agent of Corn Stunt Disease in Zea mays L.</title>
        <authorList>
            <person name="Davis R.E."/>
            <person name="Shao J."/>
            <person name="Dally E.L."/>
            <person name="Zhao Y."/>
            <person name="Gasparich G.E."/>
            <person name="Gaynor B.J."/>
            <person name="Athey J.C."/>
            <person name="Harrison N.A."/>
            <person name="Donofrio N."/>
        </authorList>
    </citation>
    <scope>NUCLEOTIDE SEQUENCE [LARGE SCALE GENOMIC DNA]</scope>
    <source>
        <strain evidence="2 3">CR2-3x</strain>
    </source>
</reference>
<dbReference type="AlphaFoldDB" id="A0A0K2JH26"/>
<evidence type="ECO:0000313" key="2">
    <source>
        <dbReference type="EMBL" id="ALA97890.1"/>
    </source>
</evidence>
<keyword evidence="1" id="KW-0472">Membrane</keyword>
<gene>
    <name evidence="2" type="ORF">SKUN_001004</name>
</gene>
<evidence type="ECO:0000256" key="1">
    <source>
        <dbReference type="SAM" id="Phobius"/>
    </source>
</evidence>
<keyword evidence="1" id="KW-1133">Transmembrane helix</keyword>
<keyword evidence="3" id="KW-1185">Reference proteome</keyword>
<dbReference type="KEGG" id="skn:SKUN_001004"/>
<dbReference type="PATRIC" id="fig|273035.7.peg.1239"/>
<proteinExistence type="predicted"/>
<sequence length="126" mass="14749">MIFAVWVGLTIMFIFGFQWKLWIKLLSLSIMILISLPLIITNKKTNLKGSQWLYYKINFLFSYKKYSKNKTSLLVPYNKVIDNNYILTHGILKGTLKKTLIGAIKIKGFYITLLSSKEQILIIYDF</sequence>
<keyword evidence="1" id="KW-0812">Transmembrane</keyword>
<accession>A0A0K2JH26</accession>
<dbReference type="Proteomes" id="UP000062963">
    <property type="component" value="Chromosome"/>
</dbReference>
<name>A0A0K2JH26_SPIKU</name>
<evidence type="ECO:0000313" key="3">
    <source>
        <dbReference type="Proteomes" id="UP000062963"/>
    </source>
</evidence>
<dbReference type="EMBL" id="CP010899">
    <property type="protein sequence ID" value="ALA97890.1"/>
    <property type="molecule type" value="Genomic_DNA"/>
</dbReference>
<protein>
    <submittedName>
        <fullName evidence="2">Putative membrane-bound ATPase</fullName>
    </submittedName>
</protein>
<feature type="transmembrane region" description="Helical" evidence="1">
    <location>
        <begin position="21"/>
        <end position="40"/>
    </location>
</feature>
<organism evidence="2 3">
    <name type="scientific">Spiroplasma kunkelii CR2-3x</name>
    <dbReference type="NCBI Taxonomy" id="273035"/>
    <lineage>
        <taxon>Bacteria</taxon>
        <taxon>Bacillati</taxon>
        <taxon>Mycoplasmatota</taxon>
        <taxon>Mollicutes</taxon>
        <taxon>Entomoplasmatales</taxon>
        <taxon>Spiroplasmataceae</taxon>
        <taxon>Spiroplasma</taxon>
    </lineage>
</organism>